<sequence>MSGDRWVQSVPLTKDLTQWDEVLMSKGIVTRDQCLLAKGFTPEQVLDIYAEEAQNAAEATRMRAAREALVSHPGESATIEELDELEEDELYADDAALAKYREARMREYVLLFLLCKSRFDHMFRLKEAQERNRYGTVENIGREDWMREVNDASQDTWVLVHLYEDCIEACQILDAMLVGLAKEYRALKFVRIRARAAVENWPEDKVPVLFLYYHGEMKHQLFGHTDRRLRTDFTLANLKQLLTPFGIFDSTNTTTDSSRSKSFCYNSDINSDGEDNHQPRRSSKLRFSSSARSGAYDKHDDATWDKSEDEDILIQ</sequence>
<name>A0A7S3JZY2_9STRA</name>
<evidence type="ECO:0000313" key="4">
    <source>
        <dbReference type="EMBL" id="CAE0368330.1"/>
    </source>
</evidence>
<comment type="similarity">
    <text evidence="1">Belongs to the phosducin family.</text>
</comment>
<dbReference type="InterPro" id="IPR024253">
    <property type="entry name" value="Phosducin_thioredoxin-like_dom"/>
</dbReference>
<dbReference type="EMBL" id="HBIJ01013413">
    <property type="protein sequence ID" value="CAE0368330.1"/>
    <property type="molecule type" value="Transcribed_RNA"/>
</dbReference>
<feature type="region of interest" description="Disordered" evidence="2">
    <location>
        <begin position="268"/>
        <end position="315"/>
    </location>
</feature>
<dbReference type="InterPro" id="IPR036249">
    <property type="entry name" value="Thioredoxin-like_sf"/>
</dbReference>
<evidence type="ECO:0000256" key="2">
    <source>
        <dbReference type="SAM" id="MobiDB-lite"/>
    </source>
</evidence>
<feature type="domain" description="Phosducin" evidence="3">
    <location>
        <begin position="128"/>
        <end position="265"/>
    </location>
</feature>
<reference evidence="4" key="1">
    <citation type="submission" date="2021-01" db="EMBL/GenBank/DDBJ databases">
        <authorList>
            <person name="Corre E."/>
            <person name="Pelletier E."/>
            <person name="Niang G."/>
            <person name="Scheremetjew M."/>
            <person name="Finn R."/>
            <person name="Kale V."/>
            <person name="Holt S."/>
            <person name="Cochrane G."/>
            <person name="Meng A."/>
            <person name="Brown T."/>
            <person name="Cohen L."/>
        </authorList>
    </citation>
    <scope>NUCLEOTIDE SEQUENCE</scope>
    <source>
        <strain evidence="4">CCMP1510</strain>
    </source>
</reference>
<dbReference type="Pfam" id="PF02114">
    <property type="entry name" value="Phosducin"/>
    <property type="match status" value="1"/>
</dbReference>
<protein>
    <recommendedName>
        <fullName evidence="3">Phosducin domain-containing protein</fullName>
    </recommendedName>
</protein>
<dbReference type="PANTHER" id="PTHR45809">
    <property type="entry name" value="VIRAL IAP-ASSOCIATED FACTOR HOMOLOG"/>
    <property type="match status" value="1"/>
</dbReference>
<evidence type="ECO:0000256" key="1">
    <source>
        <dbReference type="ARBA" id="ARBA00009686"/>
    </source>
</evidence>
<dbReference type="PANTHER" id="PTHR45809:SF3">
    <property type="entry name" value="VIRAL IAP-ASSOCIATED FACTOR HOMOLOG"/>
    <property type="match status" value="1"/>
</dbReference>
<dbReference type="AlphaFoldDB" id="A0A7S3JZY2"/>
<accession>A0A7S3JZY2</accession>
<organism evidence="4">
    <name type="scientific">Aureoumbra lagunensis</name>
    <dbReference type="NCBI Taxonomy" id="44058"/>
    <lineage>
        <taxon>Eukaryota</taxon>
        <taxon>Sar</taxon>
        <taxon>Stramenopiles</taxon>
        <taxon>Ochrophyta</taxon>
        <taxon>Pelagophyceae</taxon>
        <taxon>Pelagomonadales</taxon>
        <taxon>Aureoumbra</taxon>
    </lineage>
</organism>
<evidence type="ECO:0000259" key="3">
    <source>
        <dbReference type="Pfam" id="PF02114"/>
    </source>
</evidence>
<gene>
    <name evidence="4" type="ORF">ALAG00032_LOCUS9093</name>
</gene>
<feature type="compositionally biased region" description="Basic and acidic residues" evidence="2">
    <location>
        <begin position="295"/>
        <end position="306"/>
    </location>
</feature>
<dbReference type="SUPFAM" id="SSF52833">
    <property type="entry name" value="Thioredoxin-like"/>
    <property type="match status" value="1"/>
</dbReference>
<dbReference type="Gene3D" id="3.40.30.10">
    <property type="entry name" value="Glutaredoxin"/>
    <property type="match status" value="1"/>
</dbReference>
<proteinExistence type="inferred from homology"/>
<dbReference type="GO" id="GO:0005737">
    <property type="term" value="C:cytoplasm"/>
    <property type="evidence" value="ECO:0007669"/>
    <property type="project" value="TreeGrafter"/>
</dbReference>
<dbReference type="GO" id="GO:0006457">
    <property type="term" value="P:protein folding"/>
    <property type="evidence" value="ECO:0007669"/>
    <property type="project" value="TreeGrafter"/>
</dbReference>
<dbReference type="InterPro" id="IPR051498">
    <property type="entry name" value="Phosducin-like_chap/apop_reg"/>
</dbReference>